<proteinExistence type="predicted"/>
<dbReference type="AlphaFoldDB" id="A0A3M7PEJ1"/>
<organism evidence="2 3">
    <name type="scientific">Brachionus plicatilis</name>
    <name type="common">Marine rotifer</name>
    <name type="synonym">Brachionus muelleri</name>
    <dbReference type="NCBI Taxonomy" id="10195"/>
    <lineage>
        <taxon>Eukaryota</taxon>
        <taxon>Metazoa</taxon>
        <taxon>Spiralia</taxon>
        <taxon>Gnathifera</taxon>
        <taxon>Rotifera</taxon>
        <taxon>Eurotatoria</taxon>
        <taxon>Monogononta</taxon>
        <taxon>Pseudotrocha</taxon>
        <taxon>Ploima</taxon>
        <taxon>Brachionidae</taxon>
        <taxon>Brachionus</taxon>
    </lineage>
</organism>
<evidence type="ECO:0000313" key="3">
    <source>
        <dbReference type="Proteomes" id="UP000276133"/>
    </source>
</evidence>
<protein>
    <submittedName>
        <fullName evidence="2">Uncharacterized protein</fullName>
    </submittedName>
</protein>
<comment type="caution">
    <text evidence="2">The sequence shown here is derived from an EMBL/GenBank/DDBJ whole genome shotgun (WGS) entry which is preliminary data.</text>
</comment>
<feature type="signal peptide" evidence="1">
    <location>
        <begin position="1"/>
        <end position="18"/>
    </location>
</feature>
<evidence type="ECO:0000313" key="2">
    <source>
        <dbReference type="EMBL" id="RMZ97546.1"/>
    </source>
</evidence>
<keyword evidence="3" id="KW-1185">Reference proteome</keyword>
<keyword evidence="1" id="KW-0732">Signal</keyword>
<evidence type="ECO:0000256" key="1">
    <source>
        <dbReference type="SAM" id="SignalP"/>
    </source>
</evidence>
<accession>A0A3M7PEJ1</accession>
<reference evidence="2 3" key="1">
    <citation type="journal article" date="2018" name="Sci. Rep.">
        <title>Genomic signatures of local adaptation to the degree of environmental predictability in rotifers.</title>
        <authorList>
            <person name="Franch-Gras L."/>
            <person name="Hahn C."/>
            <person name="Garcia-Roger E.M."/>
            <person name="Carmona M.J."/>
            <person name="Serra M."/>
            <person name="Gomez A."/>
        </authorList>
    </citation>
    <scope>NUCLEOTIDE SEQUENCE [LARGE SCALE GENOMIC DNA]</scope>
    <source>
        <strain evidence="2">HYR1</strain>
    </source>
</reference>
<feature type="chain" id="PRO_5018056717" evidence="1">
    <location>
        <begin position="19"/>
        <end position="100"/>
    </location>
</feature>
<sequence>MFTFACVLFLNWNPLVLKCESLDLTIEISLHEINALHSITGAQGFLKCNCTVVLMFNSIIFYTKCCLIRLKILVNFKIFLNKILTSIKKILYLSNKLSSN</sequence>
<dbReference type="EMBL" id="REGN01011353">
    <property type="protein sequence ID" value="RMZ97546.1"/>
    <property type="molecule type" value="Genomic_DNA"/>
</dbReference>
<gene>
    <name evidence="2" type="ORF">BpHYR1_045654</name>
</gene>
<dbReference type="Proteomes" id="UP000276133">
    <property type="component" value="Unassembled WGS sequence"/>
</dbReference>
<name>A0A3M7PEJ1_BRAPC</name>